<sequence length="150" mass="15814">MTGRGRVDKTRYRPRDGRGIDSLMLDERGVLQAGTPNGPSDRHRANNGPSLAPSGRRSADLPQVWLPPANGVSVGGTKSGPELDSRGNVLIPSGVAEAKGVASEIEASNEPAHGPHSGRKTRNQRIGARPRSAMFSVEVPGRFGAPARSY</sequence>
<evidence type="ECO:0000256" key="1">
    <source>
        <dbReference type="SAM" id="MobiDB-lite"/>
    </source>
</evidence>
<proteinExistence type="predicted"/>
<evidence type="ECO:0000313" key="2">
    <source>
        <dbReference type="EMBL" id="KAJ7708986.1"/>
    </source>
</evidence>
<keyword evidence="3" id="KW-1185">Reference proteome</keyword>
<organism evidence="2 3">
    <name type="scientific">Mycena rosella</name>
    <name type="common">Pink bonnet</name>
    <name type="synonym">Agaricus rosellus</name>
    <dbReference type="NCBI Taxonomy" id="1033263"/>
    <lineage>
        <taxon>Eukaryota</taxon>
        <taxon>Fungi</taxon>
        <taxon>Dikarya</taxon>
        <taxon>Basidiomycota</taxon>
        <taxon>Agaricomycotina</taxon>
        <taxon>Agaricomycetes</taxon>
        <taxon>Agaricomycetidae</taxon>
        <taxon>Agaricales</taxon>
        <taxon>Marasmiineae</taxon>
        <taxon>Mycenaceae</taxon>
        <taxon>Mycena</taxon>
    </lineage>
</organism>
<dbReference type="AlphaFoldDB" id="A0AAD7GZW0"/>
<reference evidence="2" key="1">
    <citation type="submission" date="2023-03" db="EMBL/GenBank/DDBJ databases">
        <title>Massive genome expansion in bonnet fungi (Mycena s.s.) driven by repeated elements and novel gene families across ecological guilds.</title>
        <authorList>
            <consortium name="Lawrence Berkeley National Laboratory"/>
            <person name="Harder C.B."/>
            <person name="Miyauchi S."/>
            <person name="Viragh M."/>
            <person name="Kuo A."/>
            <person name="Thoen E."/>
            <person name="Andreopoulos B."/>
            <person name="Lu D."/>
            <person name="Skrede I."/>
            <person name="Drula E."/>
            <person name="Henrissat B."/>
            <person name="Morin E."/>
            <person name="Kohler A."/>
            <person name="Barry K."/>
            <person name="LaButti K."/>
            <person name="Morin E."/>
            <person name="Salamov A."/>
            <person name="Lipzen A."/>
            <person name="Mereny Z."/>
            <person name="Hegedus B."/>
            <person name="Baldrian P."/>
            <person name="Stursova M."/>
            <person name="Weitz H."/>
            <person name="Taylor A."/>
            <person name="Grigoriev I.V."/>
            <person name="Nagy L.G."/>
            <person name="Martin F."/>
            <person name="Kauserud H."/>
        </authorList>
    </citation>
    <scope>NUCLEOTIDE SEQUENCE</scope>
    <source>
        <strain evidence="2">CBHHK067</strain>
    </source>
</reference>
<comment type="caution">
    <text evidence="2">The sequence shown here is derived from an EMBL/GenBank/DDBJ whole genome shotgun (WGS) entry which is preliminary data.</text>
</comment>
<feature type="region of interest" description="Disordered" evidence="1">
    <location>
        <begin position="1"/>
        <end position="133"/>
    </location>
</feature>
<feature type="compositionally biased region" description="Basic and acidic residues" evidence="1">
    <location>
        <begin position="1"/>
        <end position="29"/>
    </location>
</feature>
<gene>
    <name evidence="2" type="ORF">B0H17DRAFT_1124766</name>
</gene>
<protein>
    <submittedName>
        <fullName evidence="2">Uncharacterized protein</fullName>
    </submittedName>
</protein>
<accession>A0AAD7GZW0</accession>
<name>A0AAD7GZW0_MYCRO</name>
<dbReference type="Proteomes" id="UP001221757">
    <property type="component" value="Unassembled WGS sequence"/>
</dbReference>
<evidence type="ECO:0000313" key="3">
    <source>
        <dbReference type="Proteomes" id="UP001221757"/>
    </source>
</evidence>
<dbReference type="EMBL" id="JARKIE010000003">
    <property type="protein sequence ID" value="KAJ7708986.1"/>
    <property type="molecule type" value="Genomic_DNA"/>
</dbReference>